<accession>A0A1B7WZ65</accession>
<name>A0A1B7WZ65_APHFL</name>
<reference evidence="1 2" key="1">
    <citation type="submission" date="2015-09" db="EMBL/GenBank/DDBJ databases">
        <title>Aphanizomenon flos-aquae WA102.</title>
        <authorList>
            <person name="Driscoll C."/>
        </authorList>
    </citation>
    <scope>NUCLEOTIDE SEQUENCE [LARGE SCALE GENOMIC DNA]</scope>
    <source>
        <strain evidence="1">WA102</strain>
    </source>
</reference>
<evidence type="ECO:0000313" key="2">
    <source>
        <dbReference type="Proteomes" id="UP000092093"/>
    </source>
</evidence>
<organism evidence="1 2">
    <name type="scientific">Aphanizomenon flos-aquae WA102</name>
    <dbReference type="NCBI Taxonomy" id="1710896"/>
    <lineage>
        <taxon>Bacteria</taxon>
        <taxon>Bacillati</taxon>
        <taxon>Cyanobacteriota</taxon>
        <taxon>Cyanophyceae</taxon>
        <taxon>Nostocales</taxon>
        <taxon>Aphanizomenonaceae</taxon>
        <taxon>Aphanizomenon</taxon>
    </lineage>
</organism>
<dbReference type="Proteomes" id="UP000092093">
    <property type="component" value="Unassembled WGS sequence"/>
</dbReference>
<comment type="caution">
    <text evidence="1">The sequence shown here is derived from an EMBL/GenBank/DDBJ whole genome shotgun (WGS) entry which is preliminary data.</text>
</comment>
<protein>
    <submittedName>
        <fullName evidence="1">Uncharacterized protein</fullName>
    </submittedName>
</protein>
<gene>
    <name evidence="1" type="ORF">AN484_17940</name>
</gene>
<sequence length="77" mass="8481">MQVALEPNRITITSHEFANMVNKSLSNKVGLGLYDFPGFDLSSYFVSGIVKTLPEWKKLASEAANDIIDEEGFNGLT</sequence>
<dbReference type="EMBL" id="LJOW01000107">
    <property type="protein sequence ID" value="OBQ42382.1"/>
    <property type="molecule type" value="Genomic_DNA"/>
</dbReference>
<evidence type="ECO:0000313" key="1">
    <source>
        <dbReference type="EMBL" id="OBQ42382.1"/>
    </source>
</evidence>
<proteinExistence type="predicted"/>
<dbReference type="AlphaFoldDB" id="A0A1B7WZ65"/>